<evidence type="ECO:0000313" key="3">
    <source>
        <dbReference type="Proteomes" id="UP000477739"/>
    </source>
</evidence>
<sequence>MLVQEKIITLDSALFRRVDALYAGAFPWHEQRETPAKIRALSHPDYALEAWSDGEIFVGLSGSWTFDGYVYIEHLAIDGALRSRGYGRAVLERILARSPLTVLEIDPLTSEIARRRLRFYESMGFHANPWPHTHPAYHQGMDAHRLIVLSYPQPIDAGCYRRFSEDLRRQVMGE</sequence>
<feature type="domain" description="N-acetyltransferase" evidence="1">
    <location>
        <begin position="5"/>
        <end position="156"/>
    </location>
</feature>
<accession>A0A6L6IPM7</accession>
<dbReference type="CDD" id="cd04301">
    <property type="entry name" value="NAT_SF"/>
    <property type="match status" value="1"/>
</dbReference>
<dbReference type="SUPFAM" id="SSF55729">
    <property type="entry name" value="Acyl-CoA N-acyltransferases (Nat)"/>
    <property type="match status" value="1"/>
</dbReference>
<dbReference type="InterPro" id="IPR016181">
    <property type="entry name" value="Acyl_CoA_acyltransferase"/>
</dbReference>
<dbReference type="Gene3D" id="3.40.630.30">
    <property type="match status" value="1"/>
</dbReference>
<dbReference type="Pfam" id="PF00583">
    <property type="entry name" value="Acetyltransf_1"/>
    <property type="match status" value="1"/>
</dbReference>
<organism evidence="2 3">
    <name type="scientific">Intestinirhabdus alba</name>
    <dbReference type="NCBI Taxonomy" id="2899544"/>
    <lineage>
        <taxon>Bacteria</taxon>
        <taxon>Pseudomonadati</taxon>
        <taxon>Pseudomonadota</taxon>
        <taxon>Gammaproteobacteria</taxon>
        <taxon>Enterobacterales</taxon>
        <taxon>Enterobacteriaceae</taxon>
        <taxon>Intestinirhabdus</taxon>
    </lineage>
</organism>
<dbReference type="GO" id="GO:0016747">
    <property type="term" value="F:acyltransferase activity, transferring groups other than amino-acyl groups"/>
    <property type="evidence" value="ECO:0007669"/>
    <property type="project" value="InterPro"/>
</dbReference>
<dbReference type="RefSeq" id="WP_155109416.1">
    <property type="nucleotide sequence ID" value="NZ_WMJZ01000025.1"/>
</dbReference>
<evidence type="ECO:0000259" key="1">
    <source>
        <dbReference type="PROSITE" id="PS51186"/>
    </source>
</evidence>
<dbReference type="InterPro" id="IPR000182">
    <property type="entry name" value="GNAT_dom"/>
</dbReference>
<protein>
    <submittedName>
        <fullName evidence="2">GNAT family N-acetyltransferase</fullName>
    </submittedName>
</protein>
<dbReference type="AlphaFoldDB" id="A0A6L6IPM7"/>
<dbReference type="OrthoDB" id="9127144at2"/>
<proteinExistence type="predicted"/>
<reference evidence="2 3" key="1">
    <citation type="submission" date="2019-11" db="EMBL/GenBank/DDBJ databases">
        <title>Escherichia alba sp. nov. isolated from the gut of plastic-eating superworms Zophobas atratus.</title>
        <authorList>
            <person name="Yang Y."/>
        </authorList>
    </citation>
    <scope>NUCLEOTIDE SEQUENCE [LARGE SCALE GENOMIC DNA]</scope>
    <source>
        <strain evidence="3">BIT-B35</strain>
    </source>
</reference>
<comment type="caution">
    <text evidence="2">The sequence shown here is derived from an EMBL/GenBank/DDBJ whole genome shotgun (WGS) entry which is preliminary data.</text>
</comment>
<name>A0A6L6IPM7_9ENTR</name>
<dbReference type="PROSITE" id="PS51186">
    <property type="entry name" value="GNAT"/>
    <property type="match status" value="1"/>
</dbReference>
<gene>
    <name evidence="2" type="ORF">GJV78_16795</name>
</gene>
<evidence type="ECO:0000313" key="2">
    <source>
        <dbReference type="EMBL" id="MTH47894.1"/>
    </source>
</evidence>
<keyword evidence="3" id="KW-1185">Reference proteome</keyword>
<dbReference type="EMBL" id="WMJZ01000025">
    <property type="protein sequence ID" value="MTH47894.1"/>
    <property type="molecule type" value="Genomic_DNA"/>
</dbReference>
<dbReference type="Proteomes" id="UP000477739">
    <property type="component" value="Unassembled WGS sequence"/>
</dbReference>